<dbReference type="InterPro" id="IPR025941">
    <property type="entry name" value="Vps8_central_dom"/>
</dbReference>
<dbReference type="PANTHER" id="PTHR12616">
    <property type="entry name" value="VACUOLAR PROTEIN SORTING VPS41"/>
    <property type="match status" value="1"/>
</dbReference>
<feature type="region of interest" description="Disordered" evidence="3">
    <location>
        <begin position="2027"/>
        <end position="2050"/>
    </location>
</feature>
<feature type="region of interest" description="Disordered" evidence="3">
    <location>
        <begin position="324"/>
        <end position="343"/>
    </location>
</feature>
<proteinExistence type="inferred from homology"/>
<feature type="region of interest" description="Disordered" evidence="3">
    <location>
        <begin position="460"/>
        <end position="495"/>
    </location>
</feature>
<feature type="compositionally biased region" description="Polar residues" evidence="3">
    <location>
        <begin position="201"/>
        <end position="219"/>
    </location>
</feature>
<dbReference type="Proteomes" id="UP001224775">
    <property type="component" value="Unassembled WGS sequence"/>
</dbReference>
<feature type="compositionally biased region" description="Basic residues" evidence="3">
    <location>
        <begin position="2029"/>
        <end position="2038"/>
    </location>
</feature>
<evidence type="ECO:0000313" key="5">
    <source>
        <dbReference type="EMBL" id="KAK1732633.1"/>
    </source>
</evidence>
<dbReference type="GO" id="GO:0006623">
    <property type="term" value="P:protein targeting to vacuole"/>
    <property type="evidence" value="ECO:0007669"/>
    <property type="project" value="InterPro"/>
</dbReference>
<feature type="region of interest" description="Disordered" evidence="3">
    <location>
        <begin position="537"/>
        <end position="564"/>
    </location>
</feature>
<dbReference type="SUPFAM" id="SSF50978">
    <property type="entry name" value="WD40 repeat-like"/>
    <property type="match status" value="1"/>
</dbReference>
<feature type="region of interest" description="Disordered" evidence="3">
    <location>
        <begin position="1"/>
        <end position="74"/>
    </location>
</feature>
<dbReference type="SMART" id="SM00320">
    <property type="entry name" value="WD40"/>
    <property type="match status" value="2"/>
</dbReference>
<evidence type="ECO:0000256" key="1">
    <source>
        <dbReference type="ARBA" id="ARBA00009422"/>
    </source>
</evidence>
<dbReference type="GO" id="GO:0030897">
    <property type="term" value="C:HOPS complex"/>
    <property type="evidence" value="ECO:0007669"/>
    <property type="project" value="TreeGrafter"/>
</dbReference>
<dbReference type="Gene3D" id="2.130.10.10">
    <property type="entry name" value="YVTN repeat-like/Quinoprotein amine dehydrogenase"/>
    <property type="match status" value="1"/>
</dbReference>
<dbReference type="InterPro" id="IPR045111">
    <property type="entry name" value="Vps41/Vps8"/>
</dbReference>
<organism evidence="5 6">
    <name type="scientific">Skeletonema marinoi</name>
    <dbReference type="NCBI Taxonomy" id="267567"/>
    <lineage>
        <taxon>Eukaryota</taxon>
        <taxon>Sar</taxon>
        <taxon>Stramenopiles</taxon>
        <taxon>Ochrophyta</taxon>
        <taxon>Bacillariophyta</taxon>
        <taxon>Coscinodiscophyceae</taxon>
        <taxon>Thalassiosirophycidae</taxon>
        <taxon>Thalassiosirales</taxon>
        <taxon>Skeletonemataceae</taxon>
        <taxon>Skeletonema</taxon>
        <taxon>Skeletonema marinoi-dohrnii complex</taxon>
    </lineage>
</organism>
<feature type="compositionally biased region" description="Polar residues" evidence="3">
    <location>
        <begin position="26"/>
        <end position="48"/>
    </location>
</feature>
<dbReference type="PANTHER" id="PTHR12616:SF8">
    <property type="entry name" value="VACUOLAR PROTEIN SORTING-ASSOCIATED PROTEIN 8 HOMOLOG"/>
    <property type="match status" value="1"/>
</dbReference>
<gene>
    <name evidence="5" type="ORF">QTG54_016694</name>
</gene>
<evidence type="ECO:0000259" key="4">
    <source>
        <dbReference type="Pfam" id="PF12816"/>
    </source>
</evidence>
<keyword evidence="6" id="KW-1185">Reference proteome</keyword>
<feature type="compositionally biased region" description="Low complexity" evidence="3">
    <location>
        <begin position="49"/>
        <end position="74"/>
    </location>
</feature>
<dbReference type="InterPro" id="IPR015943">
    <property type="entry name" value="WD40/YVTN_repeat-like_dom_sf"/>
</dbReference>
<keyword evidence="2" id="KW-0853">WD repeat</keyword>
<dbReference type="InterPro" id="IPR001680">
    <property type="entry name" value="WD40_rpt"/>
</dbReference>
<feature type="repeat" description="WD" evidence="2">
    <location>
        <begin position="649"/>
        <end position="690"/>
    </location>
</feature>
<reference evidence="5" key="1">
    <citation type="submission" date="2023-06" db="EMBL/GenBank/DDBJ databases">
        <title>Survivors Of The Sea: Transcriptome response of Skeletonema marinoi to long-term dormancy.</title>
        <authorList>
            <person name="Pinder M.I.M."/>
            <person name="Kourtchenko O."/>
            <person name="Robertson E.K."/>
            <person name="Larsson T."/>
            <person name="Maumus F."/>
            <person name="Osuna-Cruz C.M."/>
            <person name="Vancaester E."/>
            <person name="Stenow R."/>
            <person name="Vandepoele K."/>
            <person name="Ploug H."/>
            <person name="Bruchert V."/>
            <person name="Godhe A."/>
            <person name="Topel M."/>
        </authorList>
    </citation>
    <scope>NUCLEOTIDE SEQUENCE</scope>
    <source>
        <strain evidence="5">R05AC</strain>
    </source>
</reference>
<feature type="compositionally biased region" description="Acidic residues" evidence="3">
    <location>
        <begin position="244"/>
        <end position="266"/>
    </location>
</feature>
<evidence type="ECO:0000313" key="6">
    <source>
        <dbReference type="Proteomes" id="UP001224775"/>
    </source>
</evidence>
<dbReference type="GO" id="GO:0034058">
    <property type="term" value="P:endosomal vesicle fusion"/>
    <property type="evidence" value="ECO:0007669"/>
    <property type="project" value="TreeGrafter"/>
</dbReference>
<dbReference type="GO" id="GO:0005770">
    <property type="term" value="C:late endosome"/>
    <property type="evidence" value="ECO:0007669"/>
    <property type="project" value="TreeGrafter"/>
</dbReference>
<dbReference type="EMBL" id="JATAAI010000062">
    <property type="protein sequence ID" value="KAK1732633.1"/>
    <property type="molecule type" value="Genomic_DNA"/>
</dbReference>
<dbReference type="Pfam" id="PF12816">
    <property type="entry name" value="TPR_Vps8"/>
    <property type="match status" value="1"/>
</dbReference>
<evidence type="ECO:0000256" key="3">
    <source>
        <dbReference type="SAM" id="MobiDB-lite"/>
    </source>
</evidence>
<sequence>MDLQAILDASSSSSSEGYKIALAAPPQQQRENCPPINQNTTTNDGTNKSISSHDITTTSKDSSSTPASAVSEISEAPPLNFHYFSQEMMQMEEEDHNDLMELMDDGITALLQSDDEEDDSSSDEVMSRILKSYQKSSPSKKSGGNRNIGAAAVGGGANLELERILMEADDDDDDDDGFSDNDYVEMNNNDDDDILMTTDTQQQTNIKSPRMKSSTQKYVTSRISGGSTSSRGGQEMDILYSILNEDDNDEDIEDYRDEEDGNDDDVLSSMMKMKNSTTNNNDSTMMSAADESSLMSLRYHQQQPTTIQLSHSMEVDAILRSYDEEDDSNNDENENDTYNHNDINVHDDAIGSITRFTTPKNYSNRNLMVDTEDSEASFGLNLNFSSSSNAKRNFSSTKSNIEAIEENISMQFPLRREEKKSGGNNSLSIGKDIFVNRRGDSSSSFLKDCTANFLQRVRSKDEGDETVDGGGEVGGKKTVQVINPPKEERGGDEQSIISSRCLHQAQVSEQRLLKPNNRNIVSPLTVKRRMKPKVELLTKSRKTSSSSSQFTPQRSNQQQKDQPRFGFSGVIQSKSMIALGPKDDSTKAPAGLPTALAFSSKFIAVGTQRGVIKIYDFYEQLKLSLGEDRNILAVTGVACTGGKSAGDEWASLTGSVTSIDLSPNGDYLLAGYGTGKIILWDIIKGSILNSTLDLHSSSISSVRLNALPMAAMGGRQSEKKEIGAVSVDANGIVNKLTFTKGMLWSTYSVETELLLDGTAGQILAMDSLPSFDDESGGTATMDNMDYHPSVNKIVLIALSSARSSFAISVVPKVNVLHRWAGPALDRIDPSIEIPKVEEEDDKSSIASSNYASSYATSYASTNYASSYATSYASSYYASSYATSYASTNYASTYISTSTYQTTENRKKEVQNKGPELPFLPILSWGWALVSGGGHAVSPILARAWGCSLQFLRASFPPRDENDDGDDGVIHNPAFGLHDEFDASSPVVALNWLGKRSLVYLTMTNEFTLIDTVIMTMQERLDFSGMKLVYAEFALSSSNSQLSGAAARTTFMNSIRSNDNRLLILCQEGIKQITVMGMREQIKSLEDGGQWLEALALALDHYESSISSQEDRRRSPTTMRHAGTMTSSSLTEDEIWMAELLMRYLTLAIDNAPESSQLEISYASGKASSQMNFAQSHFEMLSGVCIEFCVVTRRLDLLFGPIFRCFFEARFINVFLDVMETYVLNDKLTYIAPEAMVMFVAHCRDMKELSMVERCLLHMDCSLMDFDSILTLLKKNSLYTGLLHVYSSGLDDYVSPLEILFDAIFESVDESEGIHAERRSDGAPKSKFEQYGYKALLYLKYCFEGKSFPKGSALAPEERVQTLRQELFTFLLTETASPPRPSANMPHRPVSRGVRSLPYPYLRVLILIDAKAFLDCLAIVLDDPAAQFLENARESHLAVDYAPDMLLEREHSDESGLEISGLNNGKLPNRQRIFDTLSSIIMADLSSEITSSFRHSDSKKQFMLLSIKAKDAFLDFLPKYLKLGVVQTSTSLTTEIFKRMCSKSGSSESEIVSLLQALPRSSYELDEVLRTIEQAKSTRGSLFLHKVGVSMTLDRPDMSDKCQHHFNRSIDCYLIDKDEEFRKGVFAYVMKECSSGNSNEASSSSRYFRGIVLRRLPELIKLDADHAAQLVGEMFVGKLNMIISSLEKMDSGRVAYSFLDAVISGKLNKMDTVASQELLANLTSNHHHKYLTLMANFQPDRVYQYLSTNQSYRLKDALELCQKRKIADASAYLLERMGDVSGALQLMLQTLDTRLVTLRNIFLENDAKCQSFGSRRAFNTKLSTLQNEVTEKEKNSLKQILSAVLDLCERNKNDHVTLENERGPLLWFHVLDRLVNAKSMLRDPKDSSQHLSASISTMLSELLLMTMQRMMPNVSLYDLLHKITKDHAQSDLGEFREMLVSMLKTYSSELDVCSNAVDVMYHDISHMSMEKKRLKVQGSLVQECPERMTNHAVVTVTPSGKWEAVNQGNALGTQSGSRRMSARHAASVLKNRRRKHSSAMKRGIGGGSGGNGGKLSLMTAFEGESSMMDSDHHLVGCLSDAQHVGGFY</sequence>
<comment type="caution">
    <text evidence="5">The sequence shown here is derived from an EMBL/GenBank/DDBJ whole genome shotgun (WGS) entry which is preliminary data.</text>
</comment>
<dbReference type="Pfam" id="PF23410">
    <property type="entry name" value="Beta-prop_VPS8"/>
    <property type="match status" value="2"/>
</dbReference>
<feature type="compositionally biased region" description="Low complexity" evidence="3">
    <location>
        <begin position="220"/>
        <end position="233"/>
    </location>
</feature>
<feature type="region of interest" description="Disordered" evidence="3">
    <location>
        <begin position="201"/>
        <end position="267"/>
    </location>
</feature>
<comment type="similarity">
    <text evidence="1">Belongs to the VPS8 family.</text>
</comment>
<feature type="domain" description="Vacuolar protein sorting-associated protein 8 central" evidence="4">
    <location>
        <begin position="1213"/>
        <end position="1418"/>
    </location>
</feature>
<feature type="compositionally biased region" description="Acidic residues" evidence="3">
    <location>
        <begin position="324"/>
        <end position="335"/>
    </location>
</feature>
<dbReference type="Pfam" id="PF23556">
    <property type="entry name" value="TPR_Vps41"/>
    <property type="match status" value="1"/>
</dbReference>
<dbReference type="PROSITE" id="PS50082">
    <property type="entry name" value="WD_REPEATS_2"/>
    <property type="match status" value="1"/>
</dbReference>
<name>A0AAD8XSE4_9STRA</name>
<accession>A0AAD8XSE4</accession>
<feature type="compositionally biased region" description="Low complexity" evidence="3">
    <location>
        <begin position="543"/>
        <end position="555"/>
    </location>
</feature>
<protein>
    <submittedName>
        <fullName evidence="5">Vacuolar protein sorting-associated protein 8</fullName>
    </submittedName>
</protein>
<dbReference type="InterPro" id="IPR036322">
    <property type="entry name" value="WD40_repeat_dom_sf"/>
</dbReference>
<evidence type="ECO:0000256" key="2">
    <source>
        <dbReference type="PROSITE-ProRule" id="PRU00221"/>
    </source>
</evidence>